<dbReference type="KEGG" id="shl:Shal_2174"/>
<evidence type="ECO:0000313" key="2">
    <source>
        <dbReference type="Proteomes" id="UP000001317"/>
    </source>
</evidence>
<name>B0TUK5_SHEHH</name>
<reference evidence="1" key="1">
    <citation type="submission" date="2008-01" db="EMBL/GenBank/DDBJ databases">
        <title>Complete sequence of Shewanella halifaxensis HAW-EB4.</title>
        <authorList>
            <consortium name="US DOE Joint Genome Institute"/>
            <person name="Copeland A."/>
            <person name="Lucas S."/>
            <person name="Lapidus A."/>
            <person name="Glavina del Rio T."/>
            <person name="Dalin E."/>
            <person name="Tice H."/>
            <person name="Bruce D."/>
            <person name="Goodwin L."/>
            <person name="Pitluck S."/>
            <person name="Sims D."/>
            <person name="Brettin T."/>
            <person name="Detter J.C."/>
            <person name="Han C."/>
            <person name="Kuske C.R."/>
            <person name="Schmutz J."/>
            <person name="Larimer F."/>
            <person name="Land M."/>
            <person name="Hauser L."/>
            <person name="Kyrpides N."/>
            <person name="Kim E."/>
            <person name="Zhao J.-S."/>
            <person name="Richardson P."/>
        </authorList>
    </citation>
    <scope>NUCLEOTIDE SEQUENCE [LARGE SCALE GENOMIC DNA]</scope>
    <source>
        <strain evidence="1">HAW-EB4</strain>
    </source>
</reference>
<accession>B0TUK5</accession>
<sequence length="290" mass="32552">MQHAKCTSDGKVWEALPFSQLEPSRLDSKRLSLLCAECGEFAWFRKESRHGHPAHFCARHDSECNLKVEYVTSDDQRDDATSEEEQVSAGDTIIVRLDQEQGGEVEVKDVLAPPKEGQGEGGRTFIIKGKNRESSQQFTLRRILHRLVQSPAFRSSNSNIVFYKNSEDVMLSGQVSDIVCGFEDIVKNKHDDKTMFYWGPIASAKKSPDGKVWLNSGGQYRSVSVAIFEDIAKEFLSLFDVDELEDLAGAYVLVAGRCHFTGNGEGKPVIWCGTSKYIFVRKYKAKNLQV</sequence>
<dbReference type="HOGENOM" id="CLU_086350_0_0_6"/>
<gene>
    <name evidence="1" type="ordered locus">Shal_2174</name>
</gene>
<dbReference type="eggNOG" id="ENOG5033G96">
    <property type="taxonomic scope" value="Bacteria"/>
</dbReference>
<proteinExistence type="predicted"/>
<dbReference type="Proteomes" id="UP000001317">
    <property type="component" value="Chromosome"/>
</dbReference>
<dbReference type="OrthoDB" id="9154076at2"/>
<organism evidence="1 2">
    <name type="scientific">Shewanella halifaxensis (strain HAW-EB4)</name>
    <dbReference type="NCBI Taxonomy" id="458817"/>
    <lineage>
        <taxon>Bacteria</taxon>
        <taxon>Pseudomonadati</taxon>
        <taxon>Pseudomonadota</taxon>
        <taxon>Gammaproteobacteria</taxon>
        <taxon>Alteromonadales</taxon>
        <taxon>Shewanellaceae</taxon>
        <taxon>Shewanella</taxon>
    </lineage>
</organism>
<evidence type="ECO:0000313" key="1">
    <source>
        <dbReference type="EMBL" id="ABZ76733.1"/>
    </source>
</evidence>
<dbReference type="AlphaFoldDB" id="B0TUK5"/>
<keyword evidence="2" id="KW-1185">Reference proteome</keyword>
<dbReference type="RefSeq" id="WP_012277263.1">
    <property type="nucleotide sequence ID" value="NC_010334.1"/>
</dbReference>
<protein>
    <submittedName>
        <fullName evidence="1">Uncharacterized protein</fullName>
    </submittedName>
</protein>
<dbReference type="EMBL" id="CP000931">
    <property type="protein sequence ID" value="ABZ76733.1"/>
    <property type="molecule type" value="Genomic_DNA"/>
</dbReference>